<dbReference type="GO" id="GO:0000155">
    <property type="term" value="F:phosphorelay sensor kinase activity"/>
    <property type="evidence" value="ECO:0007669"/>
    <property type="project" value="InterPro"/>
</dbReference>
<reference evidence="8" key="1">
    <citation type="submission" date="2022-06" db="EMBL/GenBank/DDBJ databases">
        <title>Isolation of gut microbiota from human fecal samples.</title>
        <authorList>
            <person name="Pamer E.G."/>
            <person name="Barat B."/>
            <person name="Waligurski E."/>
            <person name="Medina S."/>
            <person name="Paddock L."/>
            <person name="Mostad J."/>
        </authorList>
    </citation>
    <scope>NUCLEOTIDE SEQUENCE</scope>
    <source>
        <strain evidence="8">DFI.9.91</strain>
    </source>
</reference>
<gene>
    <name evidence="8" type="ORF">NE579_05420</name>
</gene>
<proteinExistence type="predicted"/>
<dbReference type="Pfam" id="PF02518">
    <property type="entry name" value="HATPase_c"/>
    <property type="match status" value="1"/>
</dbReference>
<evidence type="ECO:0000256" key="4">
    <source>
        <dbReference type="ARBA" id="ARBA00022679"/>
    </source>
</evidence>
<dbReference type="Proteomes" id="UP001204562">
    <property type="component" value="Unassembled WGS sequence"/>
</dbReference>
<dbReference type="EMBL" id="JANFYS010000008">
    <property type="protein sequence ID" value="MCQ4769902.1"/>
    <property type="molecule type" value="Genomic_DNA"/>
</dbReference>
<feature type="domain" description="Histidine kinase" evidence="7">
    <location>
        <begin position="84"/>
        <end position="285"/>
    </location>
</feature>
<dbReference type="PANTHER" id="PTHR43711">
    <property type="entry name" value="TWO-COMPONENT HISTIDINE KINASE"/>
    <property type="match status" value="1"/>
</dbReference>
<dbReference type="InterPro" id="IPR003661">
    <property type="entry name" value="HisK_dim/P_dom"/>
</dbReference>
<dbReference type="InterPro" id="IPR004358">
    <property type="entry name" value="Sig_transdc_His_kin-like_C"/>
</dbReference>
<evidence type="ECO:0000256" key="2">
    <source>
        <dbReference type="ARBA" id="ARBA00012438"/>
    </source>
</evidence>
<organism evidence="8 9">
    <name type="scientific">Intestinimonas massiliensis</name>
    <name type="common">ex Afouda et al. 2020</name>
    <dbReference type="NCBI Taxonomy" id="1673721"/>
    <lineage>
        <taxon>Bacteria</taxon>
        <taxon>Bacillati</taxon>
        <taxon>Bacillota</taxon>
        <taxon>Clostridia</taxon>
        <taxon>Eubacteriales</taxon>
        <taxon>Intestinimonas</taxon>
    </lineage>
</organism>
<evidence type="ECO:0000313" key="8">
    <source>
        <dbReference type="EMBL" id="MCQ4769902.1"/>
    </source>
</evidence>
<evidence type="ECO:0000256" key="6">
    <source>
        <dbReference type="ARBA" id="ARBA00023012"/>
    </source>
</evidence>
<protein>
    <recommendedName>
        <fullName evidence="2">histidine kinase</fullName>
        <ecNumber evidence="2">2.7.13.3</ecNumber>
    </recommendedName>
</protein>
<accession>A0AAW5JL02</accession>
<dbReference type="Gene3D" id="3.30.565.10">
    <property type="entry name" value="Histidine kinase-like ATPase, C-terminal domain"/>
    <property type="match status" value="1"/>
</dbReference>
<comment type="caution">
    <text evidence="8">The sequence shown here is derived from an EMBL/GenBank/DDBJ whole genome shotgun (WGS) entry which is preliminary data.</text>
</comment>
<evidence type="ECO:0000313" key="9">
    <source>
        <dbReference type="Proteomes" id="UP001204562"/>
    </source>
</evidence>
<dbReference type="RefSeq" id="WP_256303505.1">
    <property type="nucleotide sequence ID" value="NZ_JANFYS010000008.1"/>
</dbReference>
<dbReference type="SUPFAM" id="SSF47384">
    <property type="entry name" value="Homodimeric domain of signal transducing histidine kinase"/>
    <property type="match status" value="1"/>
</dbReference>
<dbReference type="InterPro" id="IPR003594">
    <property type="entry name" value="HATPase_dom"/>
</dbReference>
<comment type="catalytic activity">
    <reaction evidence="1">
        <text>ATP + protein L-histidine = ADP + protein N-phospho-L-histidine.</text>
        <dbReference type="EC" id="2.7.13.3"/>
    </reaction>
</comment>
<dbReference type="InterPro" id="IPR036890">
    <property type="entry name" value="HATPase_C_sf"/>
</dbReference>
<dbReference type="InterPro" id="IPR036097">
    <property type="entry name" value="HisK_dim/P_sf"/>
</dbReference>
<keyword evidence="5 8" id="KW-0418">Kinase</keyword>
<dbReference type="Pfam" id="PF00512">
    <property type="entry name" value="HisKA"/>
    <property type="match status" value="1"/>
</dbReference>
<dbReference type="EC" id="2.7.13.3" evidence="2"/>
<dbReference type="PROSITE" id="PS50109">
    <property type="entry name" value="HIS_KIN"/>
    <property type="match status" value="1"/>
</dbReference>
<keyword evidence="3" id="KW-0597">Phosphoprotein</keyword>
<dbReference type="CDD" id="cd00075">
    <property type="entry name" value="HATPase"/>
    <property type="match status" value="1"/>
</dbReference>
<dbReference type="AlphaFoldDB" id="A0AAW5JL02"/>
<dbReference type="SUPFAM" id="SSF55874">
    <property type="entry name" value="ATPase domain of HSP90 chaperone/DNA topoisomerase II/histidine kinase"/>
    <property type="match status" value="1"/>
</dbReference>
<dbReference type="SMART" id="SM00388">
    <property type="entry name" value="HisKA"/>
    <property type="match status" value="1"/>
</dbReference>
<dbReference type="PRINTS" id="PR00344">
    <property type="entry name" value="BCTRLSENSOR"/>
</dbReference>
<dbReference type="SMART" id="SM00387">
    <property type="entry name" value="HATPase_c"/>
    <property type="match status" value="1"/>
</dbReference>
<sequence length="294" mass="32799">MAIAAVILAALCAVLGLRLYALEKDIRSCARQLREDEGARVRMAAPNRAAEDLLSAVNRLLELREADEAEHRRQEHAIRQQISNISHDLRTPLTSILGYLQLLEGDSLTAEERREYLGIVRGRAKALQSLITSFYDLSRLEGGEYPLSREKVDLYHVLSELVAEFYNDFEQSGFDMTVELAPGLPAVTADPAGVLRVFTNLIRNALEHGQKRMSILLYREGETVVSAFSNDAAGLTREDVEHVFDRFFTADKMRTGQSTGLGLAIVKALVGQMGHRVTAALDGEMFTVQVRWRI</sequence>
<dbReference type="InterPro" id="IPR050736">
    <property type="entry name" value="Sensor_HK_Regulatory"/>
</dbReference>
<evidence type="ECO:0000259" key="7">
    <source>
        <dbReference type="PROSITE" id="PS50109"/>
    </source>
</evidence>
<evidence type="ECO:0000256" key="1">
    <source>
        <dbReference type="ARBA" id="ARBA00000085"/>
    </source>
</evidence>
<evidence type="ECO:0000256" key="5">
    <source>
        <dbReference type="ARBA" id="ARBA00022777"/>
    </source>
</evidence>
<evidence type="ECO:0000256" key="3">
    <source>
        <dbReference type="ARBA" id="ARBA00022553"/>
    </source>
</evidence>
<name>A0AAW5JL02_9FIRM</name>
<dbReference type="PANTHER" id="PTHR43711:SF1">
    <property type="entry name" value="HISTIDINE KINASE 1"/>
    <property type="match status" value="1"/>
</dbReference>
<dbReference type="InterPro" id="IPR005467">
    <property type="entry name" value="His_kinase_dom"/>
</dbReference>
<keyword evidence="4" id="KW-0808">Transferase</keyword>
<dbReference type="Gene3D" id="1.10.287.130">
    <property type="match status" value="1"/>
</dbReference>
<dbReference type="CDD" id="cd00082">
    <property type="entry name" value="HisKA"/>
    <property type="match status" value="1"/>
</dbReference>
<keyword evidence="6" id="KW-0902">Two-component regulatory system</keyword>